<dbReference type="SMART" id="SM00082">
    <property type="entry name" value="LRRCT"/>
    <property type="match status" value="1"/>
</dbReference>
<dbReference type="PANTHER" id="PTHR24369">
    <property type="entry name" value="ANTIGEN BSP, PUTATIVE-RELATED"/>
    <property type="match status" value="1"/>
</dbReference>
<feature type="signal peptide" evidence="15">
    <location>
        <begin position="1"/>
        <end position="46"/>
    </location>
</feature>
<comment type="caution">
    <text evidence="17">The sequence shown here is derived from an EMBL/GenBank/DDBJ whole genome shotgun (WGS) entry which is preliminary data.</text>
</comment>
<protein>
    <submittedName>
        <fullName evidence="17">Leucine-rich repeats and immunoglobulin-like domains protein 3</fullName>
    </submittedName>
</protein>
<dbReference type="InterPro" id="IPR007110">
    <property type="entry name" value="Ig-like_dom"/>
</dbReference>
<evidence type="ECO:0000256" key="14">
    <source>
        <dbReference type="SAM" id="Phobius"/>
    </source>
</evidence>
<dbReference type="Gene3D" id="3.80.10.10">
    <property type="entry name" value="Ribonuclease Inhibitor"/>
    <property type="match status" value="3"/>
</dbReference>
<dbReference type="SMART" id="SM00013">
    <property type="entry name" value="LRRNT"/>
    <property type="match status" value="1"/>
</dbReference>
<dbReference type="InterPro" id="IPR036179">
    <property type="entry name" value="Ig-like_dom_sf"/>
</dbReference>
<sequence>MILRSPRPQPLPSPWRGLSAAWRWRTLVTALLFLGALSALLPAADASAPCSAVCSCLGSFVDCSYRSLTKIPDDLPVWTEVLHLQHNFITNITHESLRGLTGLTELDVGNNLIVNAKDFVAELPLSIRKLKLNNNKILEFDLSANLTQLAHLDLRSNNIYQLRHLDRATGLDLLDLADNQLKHLFAPSGDGDSSHTLLPSSLTKLRLNHNRIVNISKETFRALVNLQTLDLSANAIVEVEGLAFHGLKSLTFLNLERNAIENLNDGSLYGLAELKRLSLQNNAISAVTRGWLYGLDTLETLNLTNNKVEEIEDGCWDFTKQLLTLDLSVNSLTTIGRGTFSLAYNLATLDLSRNQITHVADDALKQLRRLQSLDVSDNQIGHVLETTASVFSWPKGIQKLRLSRIGAVTLSSKAFGSLKNLRELDLSLNEIAMVEPNAFRDLVSLHKLILNSNSMVCDCDIKDFLRTAQTKTFPDAHFKCAFPPELKGRHLKSLTPSQLKCFDKPRPKIERHPESKVAVVGSNFTLNCSVSFPASSASAIIVRWKKDDMFVVNPDMKTSTSRRGNFTVMEAGLALTDVDRSNSGTYQCIASNNFGSVFSNKSRVAVHVFPTFLKHPQNVSVRIGSTARLECSATGSPKPEIRWKKNGGPEFPAAKQRRLLKESEHVMKIINATLEDAGTYTCIAENAAGAAMANATITVSESLTDTGSVYLTDDPFTKLILAGGKSMFECQEAKEGRWKRVQWLRNGEMLLTTERHFLPSDGQILMIADVVEQDAGIYQCESGTTGDMGSVYTLRVQKRSCNFWEVGCTSIWIWIAIAAGLSVCFTSLLCLLIFRCRQGSKVRSGGSSTSTDDTVLPDELHPINGLHPSESSSLNSPMADFNDYLAVGSDYSVEDEYAASASGRGRSYSQQRPQLKSFSSSESPSFANYLTLKATRTNKAYLPSPNRSCNTLPRVLR</sequence>
<organism evidence="17 18">
    <name type="scientific">Hypsibius exemplaris</name>
    <name type="common">Freshwater tardigrade</name>
    <dbReference type="NCBI Taxonomy" id="2072580"/>
    <lineage>
        <taxon>Eukaryota</taxon>
        <taxon>Metazoa</taxon>
        <taxon>Ecdysozoa</taxon>
        <taxon>Tardigrada</taxon>
        <taxon>Eutardigrada</taxon>
        <taxon>Parachela</taxon>
        <taxon>Hypsibioidea</taxon>
        <taxon>Hypsibiidae</taxon>
        <taxon>Hypsibius</taxon>
    </lineage>
</organism>
<evidence type="ECO:0000256" key="1">
    <source>
        <dbReference type="ARBA" id="ARBA00004167"/>
    </source>
</evidence>
<dbReference type="InterPro" id="IPR000483">
    <property type="entry name" value="Cys-rich_flank_reg_C"/>
</dbReference>
<keyword evidence="9 14" id="KW-0472">Membrane</keyword>
<keyword evidence="7" id="KW-0677">Repeat</keyword>
<dbReference type="SMART" id="SM00365">
    <property type="entry name" value="LRR_SD22"/>
    <property type="match status" value="9"/>
</dbReference>
<evidence type="ECO:0000256" key="7">
    <source>
        <dbReference type="ARBA" id="ARBA00022737"/>
    </source>
</evidence>
<evidence type="ECO:0000313" key="18">
    <source>
        <dbReference type="Proteomes" id="UP000192578"/>
    </source>
</evidence>
<dbReference type="SMART" id="SM00408">
    <property type="entry name" value="IGc2"/>
    <property type="match status" value="3"/>
</dbReference>
<keyword evidence="3" id="KW-1003">Cell membrane</keyword>
<keyword evidence="18" id="KW-1185">Reference proteome</keyword>
<name>A0A1W0XAR9_HYPEX</name>
<dbReference type="InterPro" id="IPR013098">
    <property type="entry name" value="Ig_I-set"/>
</dbReference>
<dbReference type="InterPro" id="IPR001611">
    <property type="entry name" value="Leu-rich_rpt"/>
</dbReference>
<keyword evidence="12" id="KW-0393">Immunoglobulin domain</keyword>
<dbReference type="PANTHER" id="PTHR24369:SF210">
    <property type="entry name" value="CHAOPTIN-RELATED"/>
    <property type="match status" value="1"/>
</dbReference>
<dbReference type="SMART" id="SM00409">
    <property type="entry name" value="IG"/>
    <property type="match status" value="3"/>
</dbReference>
<evidence type="ECO:0000256" key="8">
    <source>
        <dbReference type="ARBA" id="ARBA00022989"/>
    </source>
</evidence>
<feature type="domain" description="Ig-like" evidence="16">
    <location>
        <begin position="610"/>
        <end position="698"/>
    </location>
</feature>
<evidence type="ECO:0000256" key="6">
    <source>
        <dbReference type="ARBA" id="ARBA00022729"/>
    </source>
</evidence>
<dbReference type="InterPro" id="IPR013783">
    <property type="entry name" value="Ig-like_fold"/>
</dbReference>
<dbReference type="AlphaFoldDB" id="A0A1W0XAR9"/>
<keyword evidence="6 15" id="KW-0732">Signal</keyword>
<evidence type="ECO:0000256" key="3">
    <source>
        <dbReference type="ARBA" id="ARBA00022475"/>
    </source>
</evidence>
<evidence type="ECO:0000256" key="13">
    <source>
        <dbReference type="SAM" id="MobiDB-lite"/>
    </source>
</evidence>
<comment type="subcellular location">
    <subcellularLocation>
        <location evidence="2">Cell membrane</location>
    </subcellularLocation>
    <subcellularLocation>
        <location evidence="1">Membrane</location>
        <topology evidence="1">Single-pass membrane protein</topology>
    </subcellularLocation>
</comment>
<evidence type="ECO:0000256" key="12">
    <source>
        <dbReference type="ARBA" id="ARBA00023319"/>
    </source>
</evidence>
<dbReference type="SUPFAM" id="SSF48726">
    <property type="entry name" value="Immunoglobulin"/>
    <property type="match status" value="3"/>
</dbReference>
<dbReference type="FunFam" id="3.80.10.10:FF:001164">
    <property type="entry name" value="GH01279p"/>
    <property type="match status" value="1"/>
</dbReference>
<feature type="region of interest" description="Disordered" evidence="13">
    <location>
        <begin position="841"/>
        <end position="875"/>
    </location>
</feature>
<reference evidence="18" key="1">
    <citation type="submission" date="2017-01" db="EMBL/GenBank/DDBJ databases">
        <title>Comparative genomics of anhydrobiosis in the tardigrade Hypsibius dujardini.</title>
        <authorList>
            <person name="Yoshida Y."/>
            <person name="Koutsovoulos G."/>
            <person name="Laetsch D."/>
            <person name="Stevens L."/>
            <person name="Kumar S."/>
            <person name="Horikawa D."/>
            <person name="Ishino K."/>
            <person name="Komine S."/>
            <person name="Tomita M."/>
            <person name="Blaxter M."/>
            <person name="Arakawa K."/>
        </authorList>
    </citation>
    <scope>NUCLEOTIDE SEQUENCE [LARGE SCALE GENOMIC DNA]</scope>
    <source>
        <strain evidence="18">Z151</strain>
    </source>
</reference>
<keyword evidence="8 14" id="KW-1133">Transmembrane helix</keyword>
<dbReference type="Proteomes" id="UP000192578">
    <property type="component" value="Unassembled WGS sequence"/>
</dbReference>
<dbReference type="EMBL" id="MTYJ01000006">
    <property type="protein sequence ID" value="OQV24629.1"/>
    <property type="molecule type" value="Genomic_DNA"/>
</dbReference>
<keyword evidence="5 14" id="KW-0812">Transmembrane</keyword>
<feature type="region of interest" description="Disordered" evidence="13">
    <location>
        <begin position="902"/>
        <end position="922"/>
    </location>
</feature>
<dbReference type="InterPro" id="IPR003591">
    <property type="entry name" value="Leu-rich_rpt_typical-subtyp"/>
</dbReference>
<feature type="domain" description="Ig-like" evidence="16">
    <location>
        <begin position="507"/>
        <end position="605"/>
    </location>
</feature>
<dbReference type="GO" id="GO:0005886">
    <property type="term" value="C:plasma membrane"/>
    <property type="evidence" value="ECO:0007669"/>
    <property type="project" value="UniProtKB-SubCell"/>
</dbReference>
<dbReference type="PROSITE" id="PS50835">
    <property type="entry name" value="IG_LIKE"/>
    <property type="match status" value="3"/>
</dbReference>
<dbReference type="Gene3D" id="2.60.40.10">
    <property type="entry name" value="Immunoglobulins"/>
    <property type="match status" value="3"/>
</dbReference>
<dbReference type="InterPro" id="IPR003598">
    <property type="entry name" value="Ig_sub2"/>
</dbReference>
<evidence type="ECO:0000256" key="4">
    <source>
        <dbReference type="ARBA" id="ARBA00022614"/>
    </source>
</evidence>
<dbReference type="InterPro" id="IPR003599">
    <property type="entry name" value="Ig_sub"/>
</dbReference>
<dbReference type="Pfam" id="PF13927">
    <property type="entry name" value="Ig_3"/>
    <property type="match status" value="1"/>
</dbReference>
<evidence type="ECO:0000256" key="10">
    <source>
        <dbReference type="ARBA" id="ARBA00023157"/>
    </source>
</evidence>
<evidence type="ECO:0000313" key="17">
    <source>
        <dbReference type="EMBL" id="OQV24629.1"/>
    </source>
</evidence>
<feature type="transmembrane region" description="Helical" evidence="14">
    <location>
        <begin position="811"/>
        <end position="834"/>
    </location>
</feature>
<dbReference type="OrthoDB" id="5917255at2759"/>
<evidence type="ECO:0000256" key="11">
    <source>
        <dbReference type="ARBA" id="ARBA00023180"/>
    </source>
</evidence>
<evidence type="ECO:0000256" key="9">
    <source>
        <dbReference type="ARBA" id="ARBA00023136"/>
    </source>
</evidence>
<accession>A0A1W0XAR9</accession>
<keyword evidence="11" id="KW-0325">Glycoprotein</keyword>
<dbReference type="Pfam" id="PF07679">
    <property type="entry name" value="I-set"/>
    <property type="match status" value="1"/>
</dbReference>
<dbReference type="FunFam" id="2.60.40.10:FF:000273">
    <property type="entry name" value="contactin-3 isoform X1"/>
    <property type="match status" value="1"/>
</dbReference>
<feature type="compositionally biased region" description="Low complexity" evidence="13">
    <location>
        <begin position="844"/>
        <end position="854"/>
    </location>
</feature>
<keyword evidence="4" id="KW-0433">Leucine-rich repeat</keyword>
<dbReference type="InterPro" id="IPR000372">
    <property type="entry name" value="LRRNT"/>
</dbReference>
<evidence type="ECO:0000256" key="15">
    <source>
        <dbReference type="SAM" id="SignalP"/>
    </source>
</evidence>
<dbReference type="PROSITE" id="PS51450">
    <property type="entry name" value="LRR"/>
    <property type="match status" value="4"/>
</dbReference>
<dbReference type="InterPro" id="IPR050541">
    <property type="entry name" value="LRR_TM_domain-containing"/>
</dbReference>
<dbReference type="SUPFAM" id="SSF52058">
    <property type="entry name" value="L domain-like"/>
    <property type="match status" value="2"/>
</dbReference>
<feature type="chain" id="PRO_5012031775" evidence="15">
    <location>
        <begin position="47"/>
        <end position="957"/>
    </location>
</feature>
<dbReference type="Pfam" id="PF13855">
    <property type="entry name" value="LRR_8"/>
    <property type="match status" value="3"/>
</dbReference>
<evidence type="ECO:0000259" key="16">
    <source>
        <dbReference type="PROSITE" id="PS50835"/>
    </source>
</evidence>
<feature type="domain" description="Ig-like" evidence="16">
    <location>
        <begin position="723"/>
        <end position="797"/>
    </location>
</feature>
<dbReference type="SMART" id="SM00369">
    <property type="entry name" value="LRR_TYP"/>
    <property type="match status" value="12"/>
</dbReference>
<keyword evidence="10" id="KW-1015">Disulfide bond</keyword>
<proteinExistence type="predicted"/>
<evidence type="ECO:0000256" key="2">
    <source>
        <dbReference type="ARBA" id="ARBA00004236"/>
    </source>
</evidence>
<gene>
    <name evidence="17" type="ORF">BV898_01688</name>
</gene>
<dbReference type="InterPro" id="IPR032675">
    <property type="entry name" value="LRR_dom_sf"/>
</dbReference>
<evidence type="ECO:0000256" key="5">
    <source>
        <dbReference type="ARBA" id="ARBA00022692"/>
    </source>
</evidence>